<evidence type="ECO:0000256" key="2">
    <source>
        <dbReference type="ARBA" id="ARBA00022475"/>
    </source>
</evidence>
<evidence type="ECO:0000259" key="7">
    <source>
        <dbReference type="Pfam" id="PF01292"/>
    </source>
</evidence>
<dbReference type="Proteomes" id="UP000463961">
    <property type="component" value="Chromosome"/>
</dbReference>
<dbReference type="GO" id="GO:0005886">
    <property type="term" value="C:plasma membrane"/>
    <property type="evidence" value="ECO:0007669"/>
    <property type="project" value="UniProtKB-SubCell"/>
</dbReference>
<evidence type="ECO:0000313" key="8">
    <source>
        <dbReference type="EMBL" id="BBU68203.1"/>
    </source>
</evidence>
<feature type="domain" description="Cytochrome b561 bacterial/Ni-hydrogenase" evidence="7">
    <location>
        <begin position="17"/>
        <end position="177"/>
    </location>
</feature>
<feature type="transmembrane region" description="Helical" evidence="6">
    <location>
        <begin position="20"/>
        <end position="39"/>
    </location>
</feature>
<dbReference type="Pfam" id="PF01292">
    <property type="entry name" value="Ni_hydr_CYTB"/>
    <property type="match status" value="1"/>
</dbReference>
<dbReference type="EMBL" id="AP022345">
    <property type="protein sequence ID" value="BBU68203.1"/>
    <property type="molecule type" value="Genomic_DNA"/>
</dbReference>
<evidence type="ECO:0000313" key="9">
    <source>
        <dbReference type="Proteomes" id="UP000463961"/>
    </source>
</evidence>
<gene>
    <name evidence="8" type="ORF">ICHIAU1_04860</name>
</gene>
<organism evidence="8 9">
    <name type="scientific">Fluviibacter phosphoraccumulans</name>
    <dbReference type="NCBI Taxonomy" id="1751046"/>
    <lineage>
        <taxon>Bacteria</taxon>
        <taxon>Pseudomonadati</taxon>
        <taxon>Pseudomonadota</taxon>
        <taxon>Betaproteobacteria</taxon>
        <taxon>Rhodocyclales</taxon>
        <taxon>Fluviibacteraceae</taxon>
        <taxon>Fluviibacter</taxon>
    </lineage>
</organism>
<accession>A0A7R6R8Y5</accession>
<keyword evidence="3 6" id="KW-0812">Transmembrane</keyword>
<dbReference type="PANTHER" id="PTHR30485:SF2">
    <property type="entry name" value="BLL0597 PROTEIN"/>
    <property type="match status" value="1"/>
</dbReference>
<dbReference type="PANTHER" id="PTHR30485">
    <property type="entry name" value="NI/FE-HYDROGENASE 1 B-TYPE CYTOCHROME SUBUNIT"/>
    <property type="match status" value="1"/>
</dbReference>
<feature type="transmembrane region" description="Helical" evidence="6">
    <location>
        <begin position="107"/>
        <end position="127"/>
    </location>
</feature>
<dbReference type="InterPro" id="IPR051542">
    <property type="entry name" value="Hydrogenase_cytochrome"/>
</dbReference>
<evidence type="ECO:0000256" key="6">
    <source>
        <dbReference type="SAM" id="Phobius"/>
    </source>
</evidence>
<evidence type="ECO:0000256" key="3">
    <source>
        <dbReference type="ARBA" id="ARBA00022692"/>
    </source>
</evidence>
<keyword evidence="4 6" id="KW-1133">Transmembrane helix</keyword>
<dbReference type="GO" id="GO:0020037">
    <property type="term" value="F:heme binding"/>
    <property type="evidence" value="ECO:0007669"/>
    <property type="project" value="TreeGrafter"/>
</dbReference>
<evidence type="ECO:0000256" key="1">
    <source>
        <dbReference type="ARBA" id="ARBA00004651"/>
    </source>
</evidence>
<dbReference type="InterPro" id="IPR011577">
    <property type="entry name" value="Cyt_b561_bac/Ni-Hgenase"/>
</dbReference>
<keyword evidence="5 6" id="KW-0472">Membrane</keyword>
<dbReference type="InterPro" id="IPR016174">
    <property type="entry name" value="Di-haem_cyt_TM"/>
</dbReference>
<protein>
    <submittedName>
        <fullName evidence="8">Cytochrome b561</fullName>
    </submittedName>
</protein>
<dbReference type="RefSeq" id="WP_162048863.1">
    <property type="nucleotide sequence ID" value="NZ_AP022345.1"/>
</dbReference>
<evidence type="ECO:0000256" key="4">
    <source>
        <dbReference type="ARBA" id="ARBA00022989"/>
    </source>
</evidence>
<feature type="transmembrane region" description="Helical" evidence="6">
    <location>
        <begin position="189"/>
        <end position="210"/>
    </location>
</feature>
<keyword evidence="2" id="KW-1003">Cell membrane</keyword>
<keyword evidence="9" id="KW-1185">Reference proteome</keyword>
<proteinExistence type="predicted"/>
<dbReference type="Gene3D" id="1.20.950.20">
    <property type="entry name" value="Transmembrane di-heme cytochromes, Chain C"/>
    <property type="match status" value="1"/>
</dbReference>
<dbReference type="AlphaFoldDB" id="A0A7R6R8Y5"/>
<name>A0A7R6R8Y5_9RHOO</name>
<dbReference type="OrthoDB" id="196472at2"/>
<evidence type="ECO:0000256" key="5">
    <source>
        <dbReference type="ARBA" id="ARBA00023136"/>
    </source>
</evidence>
<sequence>MTQTISSGREAPSRILVWDIPTRIFHWLLVLCFAVAYLTSESERWQLWHVTAGYTFGALLLFRLVWGVVGSRYARFSQFVRGPKSVLIYMGSLLSSKPDHYTGHNPAGAWAILGILGLGLLTVLTGWASFNDYGDWIGELHEGIVNVLLFIIVIHIAGVLVSSLLHRENLVRAMVNGCKRGALVEAIRYPHWIVGMLLVAGLIGFLWALLSGRLPGLMP</sequence>
<feature type="transmembrane region" description="Helical" evidence="6">
    <location>
        <begin position="147"/>
        <end position="165"/>
    </location>
</feature>
<feature type="transmembrane region" description="Helical" evidence="6">
    <location>
        <begin position="45"/>
        <end position="66"/>
    </location>
</feature>
<dbReference type="GO" id="GO:0009055">
    <property type="term" value="F:electron transfer activity"/>
    <property type="evidence" value="ECO:0007669"/>
    <property type="project" value="InterPro"/>
</dbReference>
<dbReference type="SUPFAM" id="SSF81342">
    <property type="entry name" value="Transmembrane di-heme cytochromes"/>
    <property type="match status" value="1"/>
</dbReference>
<comment type="subcellular location">
    <subcellularLocation>
        <location evidence="1">Cell membrane</location>
        <topology evidence="1">Multi-pass membrane protein</topology>
    </subcellularLocation>
</comment>
<reference evidence="9" key="1">
    <citation type="submission" date="2020-01" db="EMBL/GenBank/DDBJ databases">
        <title>Phosphoaccumulans saitamaens gen. nov., sp. nov., a polyphosphate accumulating bacterium isolated from surface river water.</title>
        <authorList>
            <person name="Watanabe K."/>
            <person name="Suda W."/>
        </authorList>
    </citation>
    <scope>NUCLEOTIDE SEQUENCE [LARGE SCALE GENOMIC DNA]</scope>
    <source>
        <strain evidence="9">ICHIAU1</strain>
    </source>
</reference>
<dbReference type="GO" id="GO:0022904">
    <property type="term" value="P:respiratory electron transport chain"/>
    <property type="evidence" value="ECO:0007669"/>
    <property type="project" value="InterPro"/>
</dbReference>